<keyword evidence="2" id="KW-1133">Transmembrane helix</keyword>
<feature type="compositionally biased region" description="Polar residues" evidence="1">
    <location>
        <begin position="429"/>
        <end position="438"/>
    </location>
</feature>
<evidence type="ECO:0008006" key="5">
    <source>
        <dbReference type="Google" id="ProtNLM"/>
    </source>
</evidence>
<dbReference type="PANTHER" id="PTHR36424">
    <property type="entry name" value="PHEROMONE-REGULATED MEMBRANE PROTEIN 6"/>
    <property type="match status" value="1"/>
</dbReference>
<reference evidence="3" key="1">
    <citation type="submission" date="2022-07" db="EMBL/GenBank/DDBJ databases">
        <title>Genome Sequence of Xylaria arbuscula.</title>
        <authorList>
            <person name="Buettner E."/>
        </authorList>
    </citation>
    <scope>NUCLEOTIDE SEQUENCE</scope>
    <source>
        <strain evidence="3">VT107</strain>
    </source>
</reference>
<accession>A0A9W8TGH4</accession>
<dbReference type="Proteomes" id="UP001148614">
    <property type="component" value="Unassembled WGS sequence"/>
</dbReference>
<feature type="transmembrane region" description="Helical" evidence="2">
    <location>
        <begin position="230"/>
        <end position="255"/>
    </location>
</feature>
<dbReference type="PANTHER" id="PTHR36424:SF1">
    <property type="entry name" value="LOW AFFINITY K(+) TRANSPORTER 1-RELATED"/>
    <property type="match status" value="1"/>
</dbReference>
<comment type="caution">
    <text evidence="3">The sequence shown here is derived from an EMBL/GenBank/DDBJ whole genome shotgun (WGS) entry which is preliminary data.</text>
</comment>
<keyword evidence="2" id="KW-0472">Membrane</keyword>
<feature type="transmembrane region" description="Helical" evidence="2">
    <location>
        <begin position="32"/>
        <end position="65"/>
    </location>
</feature>
<feature type="compositionally biased region" description="Polar residues" evidence="1">
    <location>
        <begin position="373"/>
        <end position="383"/>
    </location>
</feature>
<sequence>MMLFGTTRKAAEIQPEQQWDAISLRDFKSSSVFAYMAYGYLYFSIILSLAVYGVDIFTAVNLLAFNQWSSSIEPTQLLTFDQTKWIFAGTIIATFVNLAFEHLRAWRVMKRGSVAECYLDTLAVRLESVRVGKGQGWRRFLVFAELTKSKKGAEYVALFSYFSLQSWIRVLVCSGPRQAVNALTLYGVYTLNLTPTDASSFESTLGGFFDNIRALAAENTQQAVILSGMLFTLVIWVFSFLFLLLGILFYVFFLWHYIPRQDGGLHGYCERKVNKRLKGIVTKKINKALAKEDLKRTQAQGKGSKTSGDQSILDREASLPSFMDVEKGDALPEMPMLSRNDTVATLPMYSSRPGTPGSIELGSLDKKRPLPTRQPTNATSVSSISYSSRAPLISSAADMGFNRSASPAPTIPNVEMNNYQGPSPLGTPGSVQSFNREPSLNGLRSPDMFPSRPERVRSPVSGPGGMNGPSYSVHERNLPGRPPYNEGRPIAGSSAYSSRGPRSSPAPSGYQSPGPNGPGYPPVRSATGIPPRQQRFQPQRNMTAPQPMRQGDYPGNAGMNRFMVTVQYGHSFDDIARDPSLFLEAMEIRNRGLPRCSSKDTDIKLRLRHDNAAPYKLQHRIVMYSTRMNEYKDARHQCLLSYHERFCVWIMPGDYV</sequence>
<dbReference type="GO" id="GO:0015079">
    <property type="term" value="F:potassium ion transmembrane transporter activity"/>
    <property type="evidence" value="ECO:0007669"/>
    <property type="project" value="InterPro"/>
</dbReference>
<evidence type="ECO:0000256" key="2">
    <source>
        <dbReference type="SAM" id="Phobius"/>
    </source>
</evidence>
<evidence type="ECO:0000313" key="4">
    <source>
        <dbReference type="Proteomes" id="UP001148614"/>
    </source>
</evidence>
<dbReference type="InterPro" id="IPR031606">
    <property type="entry name" value="Kch1/2"/>
</dbReference>
<name>A0A9W8TGH4_9PEZI</name>
<protein>
    <recommendedName>
        <fullName evidence="5">Pheromone-regulated membrane protein</fullName>
    </recommendedName>
</protein>
<feature type="region of interest" description="Disordered" evidence="1">
    <location>
        <begin position="408"/>
        <end position="556"/>
    </location>
</feature>
<dbReference type="EMBL" id="JANPWZ010003167">
    <property type="protein sequence ID" value="KAJ3553966.1"/>
    <property type="molecule type" value="Genomic_DNA"/>
</dbReference>
<keyword evidence="4" id="KW-1185">Reference proteome</keyword>
<evidence type="ECO:0000256" key="1">
    <source>
        <dbReference type="SAM" id="MobiDB-lite"/>
    </source>
</evidence>
<feature type="transmembrane region" description="Helical" evidence="2">
    <location>
        <begin position="85"/>
        <end position="103"/>
    </location>
</feature>
<gene>
    <name evidence="3" type="ORF">NPX13_g10745</name>
</gene>
<organism evidence="3 4">
    <name type="scientific">Xylaria arbuscula</name>
    <dbReference type="NCBI Taxonomy" id="114810"/>
    <lineage>
        <taxon>Eukaryota</taxon>
        <taxon>Fungi</taxon>
        <taxon>Dikarya</taxon>
        <taxon>Ascomycota</taxon>
        <taxon>Pezizomycotina</taxon>
        <taxon>Sordariomycetes</taxon>
        <taxon>Xylariomycetidae</taxon>
        <taxon>Xylariales</taxon>
        <taxon>Xylariaceae</taxon>
        <taxon>Xylaria</taxon>
    </lineage>
</organism>
<dbReference type="Pfam" id="PF16944">
    <property type="entry name" value="KCH"/>
    <property type="match status" value="1"/>
</dbReference>
<feature type="compositionally biased region" description="Low complexity" evidence="1">
    <location>
        <begin position="530"/>
        <end position="540"/>
    </location>
</feature>
<evidence type="ECO:0000313" key="3">
    <source>
        <dbReference type="EMBL" id="KAJ3553966.1"/>
    </source>
</evidence>
<keyword evidence="2" id="KW-0812">Transmembrane</keyword>
<feature type="compositionally biased region" description="Low complexity" evidence="1">
    <location>
        <begin position="491"/>
        <end position="510"/>
    </location>
</feature>
<feature type="region of interest" description="Disordered" evidence="1">
    <location>
        <begin position="351"/>
        <end position="383"/>
    </location>
</feature>
<dbReference type="VEuPathDB" id="FungiDB:F4678DRAFT_471076"/>
<dbReference type="GO" id="GO:0005886">
    <property type="term" value="C:plasma membrane"/>
    <property type="evidence" value="ECO:0007669"/>
    <property type="project" value="InterPro"/>
</dbReference>
<proteinExistence type="predicted"/>
<dbReference type="AlphaFoldDB" id="A0A9W8TGH4"/>